<feature type="region of interest" description="Disordered" evidence="1">
    <location>
        <begin position="1"/>
        <end position="192"/>
    </location>
</feature>
<feature type="region of interest" description="Disordered" evidence="1">
    <location>
        <begin position="578"/>
        <end position="604"/>
    </location>
</feature>
<comment type="caution">
    <text evidence="2">The sequence shown here is derived from an EMBL/GenBank/DDBJ whole genome shotgun (WGS) entry which is preliminary data.</text>
</comment>
<evidence type="ECO:0000313" key="2">
    <source>
        <dbReference type="EMBL" id="KAG9251920.1"/>
    </source>
</evidence>
<feature type="compositionally biased region" description="Polar residues" evidence="1">
    <location>
        <begin position="382"/>
        <end position="411"/>
    </location>
</feature>
<sequence length="804" mass="88226">MPLWPFRRKSGRKRPRSGAAFSDVEGPPVRSQTEGAVTRADSKKKQRIGTNKAERGQRTYSFSPGKKDDLGPAQRRQASPDRAGPSTRRRDDADASQPYPWTRTPTLHHKTSRSDTSRRKSTKRKQEEKDRAAEIKALSEFQPVRPTTESWNAGRPMKKDSRRVKATSGLGRHPASDISLPIPGSVHSSLSSDSEFGAFKVSALDALAPRPTLRYSQGTRWTGSRHAGQPHATYPRKDLEKEPIAEEPFRGHRRVDDLADELDARDLRELMEREDRRQEKKRQQEQERAQRRLNRQAERQKREEAASRAAGTPPENLERGTAGRAVGLGIDPASAVVTTSEPEPESKPEPALRHSTVSEPMPDAPEQAVIEEENQLEKLDSAQPTITAGSQHPNETVEPQDSATSLGQSSRFAGILRSKKSKSRSTLASERDRIMSPPPEIIDEEGNARQGSWSTESKRGRFSLTSFIRWGGKSKRHSGGPPSSFSNTSREEMQAAAAAQNPAQAHHEALAKLQGDDAFSGGETSTTGIYMARKTSAGAALRMRSRFREDLPEYPMSPPDSRLQSPEVEPALATIAQSPTEPVAIPGSSKAAAHLSSTSAEPITSMSLASIDSEGSWLSGRVNSKRSAIRGSIARANRREQVSASPSNSTQEDLAIADDDYLARLAPHRHSGHMHAPRRSEDGRPSSDEEDFGTRESGARWGAIGARPQVIHVHRHDRMTMQSHEGLLNIESGDEAESESPVTPSAHEQADLRRAQSVNLGKGGHARNFSAGSAKLLELTPRTSVDSKAKSNERRRSSGQLMSF</sequence>
<dbReference type="Proteomes" id="UP000887229">
    <property type="component" value="Unassembled WGS sequence"/>
</dbReference>
<accession>A0A9P7ZH51</accession>
<feature type="region of interest" description="Disordered" evidence="1">
    <location>
        <begin position="632"/>
        <end position="653"/>
    </location>
</feature>
<dbReference type="AlphaFoldDB" id="A0A9P7ZH51"/>
<evidence type="ECO:0000313" key="3">
    <source>
        <dbReference type="Proteomes" id="UP000887229"/>
    </source>
</evidence>
<evidence type="ECO:0000256" key="1">
    <source>
        <dbReference type="SAM" id="MobiDB-lite"/>
    </source>
</evidence>
<reference evidence="2" key="1">
    <citation type="journal article" date="2021" name="IMA Fungus">
        <title>Genomic characterization of three marine fungi, including Emericellopsis atlantica sp. nov. with signatures of a generalist lifestyle and marine biomass degradation.</title>
        <authorList>
            <person name="Hagestad O.C."/>
            <person name="Hou L."/>
            <person name="Andersen J.H."/>
            <person name="Hansen E.H."/>
            <person name="Altermark B."/>
            <person name="Li C."/>
            <person name="Kuhnert E."/>
            <person name="Cox R.J."/>
            <person name="Crous P.W."/>
            <person name="Spatafora J.W."/>
            <person name="Lail K."/>
            <person name="Amirebrahimi M."/>
            <person name="Lipzen A."/>
            <person name="Pangilinan J."/>
            <person name="Andreopoulos W."/>
            <person name="Hayes R.D."/>
            <person name="Ng V."/>
            <person name="Grigoriev I.V."/>
            <person name="Jackson S.A."/>
            <person name="Sutton T.D.S."/>
            <person name="Dobson A.D.W."/>
            <person name="Rama T."/>
        </authorList>
    </citation>
    <scope>NUCLEOTIDE SEQUENCE</scope>
    <source>
        <strain evidence="2">TS7</strain>
    </source>
</reference>
<feature type="region of interest" description="Disordered" evidence="1">
    <location>
        <begin position="206"/>
        <end position="527"/>
    </location>
</feature>
<dbReference type="GeneID" id="70292395"/>
<feature type="compositionally biased region" description="Basic and acidic residues" evidence="1">
    <location>
        <begin position="112"/>
        <end position="134"/>
    </location>
</feature>
<dbReference type="OrthoDB" id="4152802at2759"/>
<dbReference type="RefSeq" id="XP_046115844.1">
    <property type="nucleotide sequence ID" value="XM_046261492.1"/>
</dbReference>
<name>A0A9P7ZH51_9HYPO</name>
<feature type="region of interest" description="Disordered" evidence="1">
    <location>
        <begin position="668"/>
        <end position="706"/>
    </location>
</feature>
<feature type="compositionally biased region" description="Low complexity" evidence="1">
    <location>
        <begin position="494"/>
        <end position="504"/>
    </location>
</feature>
<feature type="compositionally biased region" description="Polar residues" evidence="1">
    <location>
        <begin position="595"/>
        <end position="604"/>
    </location>
</feature>
<feature type="compositionally biased region" description="Basic and acidic residues" evidence="1">
    <location>
        <begin position="678"/>
        <end position="698"/>
    </location>
</feature>
<feature type="compositionally biased region" description="Basic residues" evidence="1">
    <location>
        <begin position="1"/>
        <end position="16"/>
    </location>
</feature>
<feature type="compositionally biased region" description="Basic and acidic residues" evidence="1">
    <location>
        <begin position="785"/>
        <end position="796"/>
    </location>
</feature>
<organism evidence="2 3">
    <name type="scientific">Emericellopsis atlantica</name>
    <dbReference type="NCBI Taxonomy" id="2614577"/>
    <lineage>
        <taxon>Eukaryota</taxon>
        <taxon>Fungi</taxon>
        <taxon>Dikarya</taxon>
        <taxon>Ascomycota</taxon>
        <taxon>Pezizomycotina</taxon>
        <taxon>Sordariomycetes</taxon>
        <taxon>Hypocreomycetidae</taxon>
        <taxon>Hypocreales</taxon>
        <taxon>Bionectriaceae</taxon>
        <taxon>Emericellopsis</taxon>
    </lineage>
</organism>
<protein>
    <submittedName>
        <fullName evidence="2">Uncharacterized protein</fullName>
    </submittedName>
</protein>
<feature type="compositionally biased region" description="Basic residues" evidence="1">
    <location>
        <begin position="668"/>
        <end position="677"/>
    </location>
</feature>
<keyword evidence="3" id="KW-1185">Reference proteome</keyword>
<feature type="region of interest" description="Disordered" evidence="1">
    <location>
        <begin position="756"/>
        <end position="804"/>
    </location>
</feature>
<proteinExistence type="predicted"/>
<feature type="compositionally biased region" description="Polar residues" evidence="1">
    <location>
        <begin position="642"/>
        <end position="652"/>
    </location>
</feature>
<gene>
    <name evidence="2" type="ORF">F5Z01DRAFT_626613</name>
</gene>
<dbReference type="EMBL" id="MU251265">
    <property type="protein sequence ID" value="KAG9251920.1"/>
    <property type="molecule type" value="Genomic_DNA"/>
</dbReference>
<feature type="compositionally biased region" description="Basic and acidic residues" evidence="1">
    <location>
        <begin position="235"/>
        <end position="306"/>
    </location>
</feature>